<feature type="domain" description="D-isomer specific 2-hydroxyacid dehydrogenase catalytic" evidence="6">
    <location>
        <begin position="10"/>
        <end position="326"/>
    </location>
</feature>
<reference evidence="8 9" key="1">
    <citation type="journal article" date="2023" name="Microbiol. Resour. Announc.">
        <title>Complete Genome Sequence of Imperialibacter roseus strain P4T.</title>
        <authorList>
            <person name="Tizabi D.R."/>
            <person name="Bachvaroff T."/>
            <person name="Hill R.T."/>
        </authorList>
    </citation>
    <scope>NUCLEOTIDE SEQUENCE [LARGE SCALE GENOMIC DNA]</scope>
    <source>
        <strain evidence="8 9">P4T</strain>
    </source>
</reference>
<dbReference type="PANTHER" id="PTHR42789:SF1">
    <property type="entry name" value="D-ISOMER SPECIFIC 2-HYDROXYACID DEHYDROGENASE FAMILY PROTEIN (AFU_ORTHOLOGUE AFUA_6G10090)"/>
    <property type="match status" value="1"/>
</dbReference>
<dbReference type="Pfam" id="PF00389">
    <property type="entry name" value="2-Hacid_dh"/>
    <property type="match status" value="1"/>
</dbReference>
<evidence type="ECO:0000313" key="8">
    <source>
        <dbReference type="EMBL" id="WOK07368.1"/>
    </source>
</evidence>
<feature type="domain" description="D-isomer specific 2-hydroxyacid dehydrogenase NAD-binding" evidence="7">
    <location>
        <begin position="115"/>
        <end position="294"/>
    </location>
</feature>
<keyword evidence="3 5" id="KW-0560">Oxidoreductase</keyword>
<keyword evidence="4" id="KW-0520">NAD</keyword>
<keyword evidence="9" id="KW-1185">Reference proteome</keyword>
<gene>
    <name evidence="8" type="ORF">RT717_01875</name>
</gene>
<dbReference type="PANTHER" id="PTHR42789">
    <property type="entry name" value="D-ISOMER SPECIFIC 2-HYDROXYACID DEHYDROGENASE FAMILY PROTEIN (AFU_ORTHOLOGUE AFUA_6G10090)"/>
    <property type="match status" value="1"/>
</dbReference>
<protein>
    <submittedName>
        <fullName evidence="8">D-glycerate dehydrogenase</fullName>
        <ecNumber evidence="8">1.1.1.-</ecNumber>
    </submittedName>
</protein>
<evidence type="ECO:0000256" key="2">
    <source>
        <dbReference type="ARBA" id="ARBA00022605"/>
    </source>
</evidence>
<evidence type="ECO:0000259" key="7">
    <source>
        <dbReference type="Pfam" id="PF02826"/>
    </source>
</evidence>
<evidence type="ECO:0000256" key="3">
    <source>
        <dbReference type="ARBA" id="ARBA00023002"/>
    </source>
</evidence>
<dbReference type="RefSeq" id="WP_317490047.1">
    <property type="nucleotide sequence ID" value="NZ_CP136051.1"/>
</dbReference>
<dbReference type="InterPro" id="IPR036291">
    <property type="entry name" value="NAD(P)-bd_dom_sf"/>
</dbReference>
<name>A0ABZ0IQN5_9BACT</name>
<sequence length="331" mass="36169">MKRPAHETKVLVAREIPDLGINMLKEAGFQVTVWPGKVPMTQPELIEKANQMHAILTLSADKLNAHFFQECNHLDIVSQFAAGYDNIDIPAATKAGIPVGNTPGAMSDATADIAFGLMLAVSRKFFHMHKTIGRGEWGAFQPKANLGLEQKGKTLGVFGLGAIGMEMAKRCHGAYDMEIIYCNRSHNEEAEKRFGAKKVSFDELLAKSDVISVHSILSDETRGIFNKAAFSKMKPTSIFINTSRGGTHNETDLIEALKSSTIWGAGLDVTNPEPMKSDNPLLEMENVAVLPHIGSASVNARNEMSRMAAVNIIEFYKTGKVPYIINPEVLS</sequence>
<dbReference type="GO" id="GO:0016491">
    <property type="term" value="F:oxidoreductase activity"/>
    <property type="evidence" value="ECO:0007669"/>
    <property type="project" value="UniProtKB-KW"/>
</dbReference>
<proteinExistence type="inferred from homology"/>
<dbReference type="EC" id="1.1.1.-" evidence="8"/>
<evidence type="ECO:0000256" key="1">
    <source>
        <dbReference type="ARBA" id="ARBA00005854"/>
    </source>
</evidence>
<dbReference type="Proteomes" id="UP001302349">
    <property type="component" value="Chromosome"/>
</dbReference>
<dbReference type="InterPro" id="IPR006139">
    <property type="entry name" value="D-isomer_2_OHA_DH_cat_dom"/>
</dbReference>
<comment type="similarity">
    <text evidence="1 5">Belongs to the D-isomer specific 2-hydroxyacid dehydrogenase family.</text>
</comment>
<evidence type="ECO:0000256" key="4">
    <source>
        <dbReference type="ARBA" id="ARBA00023027"/>
    </source>
</evidence>
<dbReference type="EMBL" id="CP136051">
    <property type="protein sequence ID" value="WOK07368.1"/>
    <property type="molecule type" value="Genomic_DNA"/>
</dbReference>
<dbReference type="InterPro" id="IPR029752">
    <property type="entry name" value="D-isomer_DH_CS1"/>
</dbReference>
<dbReference type="SUPFAM" id="SSF51735">
    <property type="entry name" value="NAD(P)-binding Rossmann-fold domains"/>
    <property type="match status" value="1"/>
</dbReference>
<dbReference type="SUPFAM" id="SSF52283">
    <property type="entry name" value="Formate/glycerate dehydrogenase catalytic domain-like"/>
    <property type="match status" value="1"/>
</dbReference>
<evidence type="ECO:0000313" key="9">
    <source>
        <dbReference type="Proteomes" id="UP001302349"/>
    </source>
</evidence>
<evidence type="ECO:0000259" key="6">
    <source>
        <dbReference type="Pfam" id="PF00389"/>
    </source>
</evidence>
<dbReference type="InterPro" id="IPR050857">
    <property type="entry name" value="D-2-hydroxyacid_DH"/>
</dbReference>
<keyword evidence="2" id="KW-0028">Amino-acid biosynthesis</keyword>
<accession>A0ABZ0IQN5</accession>
<dbReference type="Gene3D" id="3.40.50.720">
    <property type="entry name" value="NAD(P)-binding Rossmann-like Domain"/>
    <property type="match status" value="2"/>
</dbReference>
<dbReference type="InterPro" id="IPR006140">
    <property type="entry name" value="D-isomer_DH_NAD-bd"/>
</dbReference>
<dbReference type="CDD" id="cd05301">
    <property type="entry name" value="GDH"/>
    <property type="match status" value="1"/>
</dbReference>
<organism evidence="8 9">
    <name type="scientific">Imperialibacter roseus</name>
    <dbReference type="NCBI Taxonomy" id="1324217"/>
    <lineage>
        <taxon>Bacteria</taxon>
        <taxon>Pseudomonadati</taxon>
        <taxon>Bacteroidota</taxon>
        <taxon>Cytophagia</taxon>
        <taxon>Cytophagales</taxon>
        <taxon>Flammeovirgaceae</taxon>
        <taxon>Imperialibacter</taxon>
    </lineage>
</organism>
<dbReference type="PROSITE" id="PS00065">
    <property type="entry name" value="D_2_HYDROXYACID_DH_1"/>
    <property type="match status" value="1"/>
</dbReference>
<dbReference type="Pfam" id="PF02826">
    <property type="entry name" value="2-Hacid_dh_C"/>
    <property type="match status" value="1"/>
</dbReference>
<evidence type="ECO:0000256" key="5">
    <source>
        <dbReference type="RuleBase" id="RU003719"/>
    </source>
</evidence>